<dbReference type="RefSeq" id="WP_148606391.1">
    <property type="nucleotide sequence ID" value="NZ_BSUV01000001.1"/>
</dbReference>
<keyword evidence="3" id="KW-1185">Reference proteome</keyword>
<feature type="transmembrane region" description="Helical" evidence="1">
    <location>
        <begin position="42"/>
        <end position="63"/>
    </location>
</feature>
<organism evidence="2 3">
    <name type="scientific">Leuconostoc litchii</name>
    <dbReference type="NCBI Taxonomy" id="1981069"/>
    <lineage>
        <taxon>Bacteria</taxon>
        <taxon>Bacillati</taxon>
        <taxon>Bacillota</taxon>
        <taxon>Bacilli</taxon>
        <taxon>Lactobacillales</taxon>
        <taxon>Lactobacillaceae</taxon>
        <taxon>Leuconostoc</taxon>
    </lineage>
</organism>
<dbReference type="OrthoDB" id="9892080at2"/>
<accession>A0A6P2CPL9</accession>
<gene>
    <name evidence="2" type="ORF">ESZ47_07980</name>
</gene>
<keyword evidence="1" id="KW-0812">Transmembrane</keyword>
<proteinExistence type="predicted"/>
<protein>
    <recommendedName>
        <fullName evidence="4">Accessory secretory protein Asp4</fullName>
    </recommendedName>
</protein>
<evidence type="ECO:0000313" key="3">
    <source>
        <dbReference type="Proteomes" id="UP000442244"/>
    </source>
</evidence>
<evidence type="ECO:0000256" key="1">
    <source>
        <dbReference type="SAM" id="Phobius"/>
    </source>
</evidence>
<evidence type="ECO:0000313" key="2">
    <source>
        <dbReference type="EMBL" id="TYC46160.1"/>
    </source>
</evidence>
<keyword evidence="1" id="KW-0472">Membrane</keyword>
<keyword evidence="1" id="KW-1133">Transmembrane helix</keyword>
<sequence>MNDNDVNDKKKITILNNDIQERVRYEKKQIIRPDQKSSIGKVQVVFTIVMGIVVLFGIIYSLLTQLN</sequence>
<dbReference type="EMBL" id="SDGY01000006">
    <property type="protein sequence ID" value="TYC46160.1"/>
    <property type="molecule type" value="Genomic_DNA"/>
</dbReference>
<name>A0A6P2CPL9_9LACO</name>
<reference evidence="2 3" key="1">
    <citation type="submission" date="2019-01" db="EMBL/GenBank/DDBJ databases">
        <title>Leuconostoc litchii sp. nov., a novel lactic acid bacterium isolated from lychee.</title>
        <authorList>
            <person name="Wang L.-T."/>
        </authorList>
    </citation>
    <scope>NUCLEOTIDE SEQUENCE [LARGE SCALE GENOMIC DNA]</scope>
    <source>
        <strain evidence="2 3">MB7</strain>
    </source>
</reference>
<dbReference type="Proteomes" id="UP000442244">
    <property type="component" value="Unassembled WGS sequence"/>
</dbReference>
<comment type="caution">
    <text evidence="2">The sequence shown here is derived from an EMBL/GenBank/DDBJ whole genome shotgun (WGS) entry which is preliminary data.</text>
</comment>
<evidence type="ECO:0008006" key="4">
    <source>
        <dbReference type="Google" id="ProtNLM"/>
    </source>
</evidence>
<dbReference type="AlphaFoldDB" id="A0A6P2CPL9"/>